<dbReference type="STRING" id="364032.SAMN05443662_0018"/>
<feature type="transmembrane region" description="Helical" evidence="2">
    <location>
        <begin position="32"/>
        <end position="55"/>
    </location>
</feature>
<evidence type="ECO:0000256" key="2">
    <source>
        <dbReference type="SAM" id="Phobius"/>
    </source>
</evidence>
<evidence type="ECO:0000256" key="1">
    <source>
        <dbReference type="SAM" id="MobiDB-lite"/>
    </source>
</evidence>
<feature type="region of interest" description="Disordered" evidence="1">
    <location>
        <begin position="170"/>
        <end position="247"/>
    </location>
</feature>
<organism evidence="3 4">
    <name type="scientific">Sulfurivirga caldicuralii</name>
    <dbReference type="NCBI Taxonomy" id="364032"/>
    <lineage>
        <taxon>Bacteria</taxon>
        <taxon>Pseudomonadati</taxon>
        <taxon>Pseudomonadota</taxon>
        <taxon>Gammaproteobacteria</taxon>
        <taxon>Thiotrichales</taxon>
        <taxon>Piscirickettsiaceae</taxon>
        <taxon>Sulfurivirga</taxon>
    </lineage>
</organism>
<evidence type="ECO:0000313" key="4">
    <source>
        <dbReference type="Proteomes" id="UP000198461"/>
    </source>
</evidence>
<keyword evidence="2" id="KW-0472">Membrane</keyword>
<keyword evidence="4" id="KW-1185">Reference proteome</keyword>
<dbReference type="Gene3D" id="1.20.5.300">
    <property type="match status" value="1"/>
</dbReference>
<gene>
    <name evidence="3" type="ORF">SAMN05443662_0018</name>
</gene>
<reference evidence="3 4" key="1">
    <citation type="submission" date="2016-11" db="EMBL/GenBank/DDBJ databases">
        <authorList>
            <person name="Jaros S."/>
            <person name="Januszkiewicz K."/>
            <person name="Wedrychowicz H."/>
        </authorList>
    </citation>
    <scope>NUCLEOTIDE SEQUENCE [LARGE SCALE GENOMIC DNA]</scope>
    <source>
        <strain evidence="3 4">DSM 17737</strain>
    </source>
</reference>
<dbReference type="Proteomes" id="UP000198461">
    <property type="component" value="Unassembled WGS sequence"/>
</dbReference>
<dbReference type="OrthoDB" id="9781988at2"/>
<evidence type="ECO:0000313" key="3">
    <source>
        <dbReference type="EMBL" id="SIN68208.1"/>
    </source>
</evidence>
<dbReference type="RefSeq" id="WP_074200373.1">
    <property type="nucleotide sequence ID" value="NZ_FSRE01000001.1"/>
</dbReference>
<accession>A0A1N6DBL2</accession>
<proteinExistence type="predicted"/>
<keyword evidence="2" id="KW-1133">Transmembrane helix</keyword>
<dbReference type="EMBL" id="FSRE01000001">
    <property type="protein sequence ID" value="SIN68208.1"/>
    <property type="molecule type" value="Genomic_DNA"/>
</dbReference>
<protein>
    <submittedName>
        <fullName evidence="3">Uncharacterized protein</fullName>
    </submittedName>
</protein>
<keyword evidence="2" id="KW-0812">Transmembrane</keyword>
<feature type="compositionally biased region" description="Low complexity" evidence="1">
    <location>
        <begin position="197"/>
        <end position="240"/>
    </location>
</feature>
<sequence length="247" mass="28053">MTTQTEQQERTFAAVEKMAEAMTGGIKKWEKVLYPMMIAFIVLAIYGFILIYQLANDVKKISDNMLTMTRAVVTMTNTLNVNMGKVDAQMSAINLTMDRMRLTIENINKDTAVISDVMPSLHNQFASMNATMTQLDQRIATIQTAADTMARSLWELDANISEPMNSLNSMMPFGMMPKKSSKRVYNPPPVRRPAHPRTPYYGPQYYYPQQQQQMRDDTAQQQAPSSNAARQQQDDAQQGQTDRHPVQ</sequence>
<dbReference type="AlphaFoldDB" id="A0A1N6DBL2"/>
<name>A0A1N6DBL2_9GAMM</name>
<dbReference type="SUPFAM" id="SSF58104">
    <property type="entry name" value="Methyl-accepting chemotaxis protein (MCP) signaling domain"/>
    <property type="match status" value="1"/>
</dbReference>